<dbReference type="GO" id="GO:0043565">
    <property type="term" value="F:sequence-specific DNA binding"/>
    <property type="evidence" value="ECO:0007669"/>
    <property type="project" value="InterPro"/>
</dbReference>
<dbReference type="SMART" id="SM00342">
    <property type="entry name" value="HTH_ARAC"/>
    <property type="match status" value="1"/>
</dbReference>
<dbReference type="SUPFAM" id="SSF55136">
    <property type="entry name" value="Probable bacterial effector-binding domain"/>
    <property type="match status" value="1"/>
</dbReference>
<dbReference type="PROSITE" id="PS00041">
    <property type="entry name" value="HTH_ARAC_FAMILY_1"/>
    <property type="match status" value="1"/>
</dbReference>
<evidence type="ECO:0000256" key="3">
    <source>
        <dbReference type="ARBA" id="ARBA00023163"/>
    </source>
</evidence>
<reference evidence="4 5" key="1">
    <citation type="submission" date="2018-11" db="EMBL/GenBank/DDBJ databases">
        <title>Complete genome sequence of Paenibacillus baekrokdamisoli strain KCTC 33723.</title>
        <authorList>
            <person name="Kang S.W."/>
            <person name="Lee K.C."/>
            <person name="Kim K.K."/>
            <person name="Kim J.S."/>
            <person name="Kim D.S."/>
            <person name="Ko S.H."/>
            <person name="Yang S.H."/>
            <person name="Lee J.S."/>
        </authorList>
    </citation>
    <scope>NUCLEOTIDE SEQUENCE [LARGE SCALE GENOMIC DNA]</scope>
    <source>
        <strain evidence="4 5">KCTC 33723</strain>
    </source>
</reference>
<dbReference type="InterPro" id="IPR011256">
    <property type="entry name" value="Reg_factor_effector_dom_sf"/>
</dbReference>
<dbReference type="AlphaFoldDB" id="A0A3G9IPP2"/>
<dbReference type="OrthoDB" id="9801123at2"/>
<dbReference type="GO" id="GO:0003700">
    <property type="term" value="F:DNA-binding transcription factor activity"/>
    <property type="evidence" value="ECO:0007669"/>
    <property type="project" value="InterPro"/>
</dbReference>
<dbReference type="EMBL" id="AP019308">
    <property type="protein sequence ID" value="BBH20232.1"/>
    <property type="molecule type" value="Genomic_DNA"/>
</dbReference>
<organism evidence="4 5">
    <name type="scientific">Paenibacillus baekrokdamisoli</name>
    <dbReference type="NCBI Taxonomy" id="1712516"/>
    <lineage>
        <taxon>Bacteria</taxon>
        <taxon>Bacillati</taxon>
        <taxon>Bacillota</taxon>
        <taxon>Bacilli</taxon>
        <taxon>Bacillales</taxon>
        <taxon>Paenibacillaceae</taxon>
        <taxon>Paenibacillus</taxon>
    </lineage>
</organism>
<dbReference type="InterPro" id="IPR050959">
    <property type="entry name" value="MarA-like"/>
</dbReference>
<dbReference type="Pfam" id="PF14526">
    <property type="entry name" value="Cass2"/>
    <property type="match status" value="1"/>
</dbReference>
<evidence type="ECO:0000256" key="2">
    <source>
        <dbReference type="ARBA" id="ARBA00023125"/>
    </source>
</evidence>
<dbReference type="RefSeq" id="WP_125655135.1">
    <property type="nucleotide sequence ID" value="NZ_AP019308.1"/>
</dbReference>
<dbReference type="PANTHER" id="PTHR47504">
    <property type="entry name" value="RIGHT ORIGIN-BINDING PROTEIN"/>
    <property type="match status" value="1"/>
</dbReference>
<dbReference type="SUPFAM" id="SSF46689">
    <property type="entry name" value="Homeodomain-like"/>
    <property type="match status" value="2"/>
</dbReference>
<gene>
    <name evidence="4" type="ORF">Back11_15770</name>
</gene>
<accession>A0A3G9IPP2</accession>
<sequence length="305" mass="35463">MDWLQRMNHAIDYIEDNLENNIDYEQIARIALCSVYQFQRMFSFVLEVPLSEYIRRRRLTLAAFDLKNRNNKVTDIALKYGYETPESFARAFQNLHGLTPTSARNAGSQLKAYPRISFQIILKGVVGMNYRIEKRDAFQVFGLEDLYNYDNIANQQGVSIPEVWQNICKNGEFDRLRQSVIGDWWREGNFSKELGAVFAYDAYKFTSNTTFPYLIGCYKSENSKVNGYTVVDVPASTWAVFSTLSDGNGSGNYDLRSLKNRIFSEWLQTSKFNVLDGGNFEMYCTNKDGYEYCELWYRIEEKQIG</sequence>
<keyword evidence="1" id="KW-0805">Transcription regulation</keyword>
<evidence type="ECO:0000313" key="5">
    <source>
        <dbReference type="Proteomes" id="UP000275368"/>
    </source>
</evidence>
<dbReference type="Pfam" id="PF12833">
    <property type="entry name" value="HTH_18"/>
    <property type="match status" value="1"/>
</dbReference>
<dbReference type="InterPro" id="IPR018062">
    <property type="entry name" value="HTH_AraC-typ_CS"/>
</dbReference>
<dbReference type="InterPro" id="IPR020449">
    <property type="entry name" value="Tscrpt_reg_AraC-type_HTH"/>
</dbReference>
<dbReference type="InterPro" id="IPR010499">
    <property type="entry name" value="AraC_E-bd"/>
</dbReference>
<evidence type="ECO:0000256" key="1">
    <source>
        <dbReference type="ARBA" id="ARBA00023015"/>
    </source>
</evidence>
<dbReference type="Gene3D" id="1.10.10.60">
    <property type="entry name" value="Homeodomain-like"/>
    <property type="match status" value="2"/>
</dbReference>
<dbReference type="Gene3D" id="3.20.80.10">
    <property type="entry name" value="Regulatory factor, effector binding domain"/>
    <property type="match status" value="1"/>
</dbReference>
<dbReference type="PROSITE" id="PS01124">
    <property type="entry name" value="HTH_ARAC_FAMILY_2"/>
    <property type="match status" value="1"/>
</dbReference>
<dbReference type="KEGG" id="pbk:Back11_15770"/>
<keyword evidence="2" id="KW-0238">DNA-binding</keyword>
<dbReference type="PRINTS" id="PR00032">
    <property type="entry name" value="HTHARAC"/>
</dbReference>
<dbReference type="InterPro" id="IPR018060">
    <property type="entry name" value="HTH_AraC"/>
</dbReference>
<name>A0A3G9IPP2_9BACL</name>
<protein>
    <submittedName>
        <fullName evidence="4">AraC family transcriptional regulator</fullName>
    </submittedName>
</protein>
<dbReference type="PANTHER" id="PTHR47504:SF5">
    <property type="entry name" value="RIGHT ORIGIN-BINDING PROTEIN"/>
    <property type="match status" value="1"/>
</dbReference>
<dbReference type="SMART" id="SM00871">
    <property type="entry name" value="AraC_E_bind"/>
    <property type="match status" value="1"/>
</dbReference>
<keyword evidence="3" id="KW-0804">Transcription</keyword>
<evidence type="ECO:0000313" key="4">
    <source>
        <dbReference type="EMBL" id="BBH20232.1"/>
    </source>
</evidence>
<dbReference type="Proteomes" id="UP000275368">
    <property type="component" value="Chromosome"/>
</dbReference>
<keyword evidence="5" id="KW-1185">Reference proteome</keyword>
<dbReference type="InterPro" id="IPR029441">
    <property type="entry name" value="Cass2"/>
</dbReference>
<dbReference type="InterPro" id="IPR009057">
    <property type="entry name" value="Homeodomain-like_sf"/>
</dbReference>
<proteinExistence type="predicted"/>